<dbReference type="Pfam" id="PF24696">
    <property type="entry name" value="UGSC"/>
    <property type="match status" value="1"/>
</dbReference>
<evidence type="ECO:0000313" key="3">
    <source>
        <dbReference type="Proteomes" id="UP000535890"/>
    </source>
</evidence>
<gene>
    <name evidence="2" type="ORF">BJ983_000703</name>
</gene>
<protein>
    <recommendedName>
        <fullName evidence="1">UGSC-like domain-containing protein</fullName>
    </recommendedName>
</protein>
<evidence type="ECO:0000313" key="2">
    <source>
        <dbReference type="EMBL" id="NYD34601.1"/>
    </source>
</evidence>
<dbReference type="AlphaFoldDB" id="A0A7Y9DSB1"/>
<dbReference type="EMBL" id="JACCBN010000001">
    <property type="protein sequence ID" value="NYD34601.1"/>
    <property type="molecule type" value="Genomic_DNA"/>
</dbReference>
<accession>A0A7Y9DSB1</accession>
<sequence length="94" mass="9572">MRIVDPTSGLGPADLTDLAELPAPSSGTGVLCGLSNSKPGATVLLETLGRRFFEQHGLGPMTVASKPSAASGAEEELLDHLGAQYRLAVVAIGD</sequence>
<dbReference type="InterPro" id="IPR057767">
    <property type="entry name" value="UGSC-like_dom"/>
</dbReference>
<dbReference type="Proteomes" id="UP000535890">
    <property type="component" value="Unassembled WGS sequence"/>
</dbReference>
<proteinExistence type="predicted"/>
<name>A0A7Y9DSB1_9PSEU</name>
<organism evidence="2 3">
    <name type="scientific">Actinomycetospora corticicola</name>
    <dbReference type="NCBI Taxonomy" id="663602"/>
    <lineage>
        <taxon>Bacteria</taxon>
        <taxon>Bacillati</taxon>
        <taxon>Actinomycetota</taxon>
        <taxon>Actinomycetes</taxon>
        <taxon>Pseudonocardiales</taxon>
        <taxon>Pseudonocardiaceae</taxon>
        <taxon>Actinomycetospora</taxon>
    </lineage>
</organism>
<evidence type="ECO:0000259" key="1">
    <source>
        <dbReference type="Pfam" id="PF24696"/>
    </source>
</evidence>
<comment type="caution">
    <text evidence="2">The sequence shown here is derived from an EMBL/GenBank/DDBJ whole genome shotgun (WGS) entry which is preliminary data.</text>
</comment>
<keyword evidence="3" id="KW-1185">Reference proteome</keyword>
<reference evidence="2 3" key="1">
    <citation type="submission" date="2020-07" db="EMBL/GenBank/DDBJ databases">
        <title>Sequencing the genomes of 1000 actinobacteria strains.</title>
        <authorList>
            <person name="Klenk H.-P."/>
        </authorList>
    </citation>
    <scope>NUCLEOTIDE SEQUENCE [LARGE SCALE GENOMIC DNA]</scope>
    <source>
        <strain evidence="2 3">DSM 45772</strain>
    </source>
</reference>
<feature type="domain" description="UGSC-like" evidence="1">
    <location>
        <begin position="3"/>
        <end position="94"/>
    </location>
</feature>